<dbReference type="InParanoid" id="A3LZP4"/>
<dbReference type="InterPro" id="IPR036259">
    <property type="entry name" value="MFS_trans_sf"/>
</dbReference>
<dbReference type="PANTHER" id="PTHR23501">
    <property type="entry name" value="MAJOR FACILITATOR SUPERFAMILY"/>
    <property type="match status" value="1"/>
</dbReference>
<keyword evidence="3 6" id="KW-0812">Transmembrane</keyword>
<feature type="transmembrane region" description="Helical" evidence="6">
    <location>
        <begin position="195"/>
        <end position="212"/>
    </location>
</feature>
<keyword evidence="9" id="KW-1185">Reference proteome</keyword>
<evidence type="ECO:0000313" key="8">
    <source>
        <dbReference type="EMBL" id="ABN68577.2"/>
    </source>
</evidence>
<feature type="transmembrane region" description="Helical" evidence="6">
    <location>
        <begin position="272"/>
        <end position="291"/>
    </location>
</feature>
<sequence length="472" mass="51447">NLASWITTSYLITSTAFQPLYGSFSDVIGRRKCCFFASASFALGCLGCSMATDIITFNLMRALTGIGGGGLITLSTIVNSDVITKRKRGLFQAVQNLLLGFGAVCGASFGGSIASYFGWRWCFIFQVFPSIWSLIIGYKYITNQPGFDESQQHLSSSVLERIDYKGSIILVSALTCQLFVLTLGGNELSWSDSRLITLAILGATLLFYFIYIELHTKANPIIPVRRFNSLFTVLLLAQNFLLGLCAYAYLFALPLLFQIVLGDTPSKAGLRLAVPSLSTPIGSVITGVMMNKYGVLKGLLYVGTMTMAIGNFLTLLVSPSTPSWLLNILLMPANIGQGMAYPSSLFTFIFAYGTTHQATSTSTIYLSRSIGGVFGVSSVSAIIQAYLKFKVRKDLSALPELSHKEIHKIVIAISKSSDAIYKYPDTIKSIILLDYERAIRLAQLFSSICCATAFILCLMRDITRSKPDTSVA</sequence>
<dbReference type="Gene3D" id="1.20.1720.10">
    <property type="entry name" value="Multidrug resistance protein D"/>
    <property type="match status" value="1"/>
</dbReference>
<proteinExistence type="inferred from homology"/>
<dbReference type="eggNOG" id="KOG0254">
    <property type="taxonomic scope" value="Eukaryota"/>
</dbReference>
<dbReference type="Gene3D" id="1.20.1250.20">
    <property type="entry name" value="MFS general substrate transporter like domains"/>
    <property type="match status" value="1"/>
</dbReference>
<dbReference type="PROSITE" id="PS50850">
    <property type="entry name" value="MFS"/>
    <property type="match status" value="1"/>
</dbReference>
<evidence type="ECO:0000313" key="9">
    <source>
        <dbReference type="Proteomes" id="UP000002258"/>
    </source>
</evidence>
<feature type="transmembrane region" description="Helical" evidence="6">
    <location>
        <begin position="441"/>
        <end position="459"/>
    </location>
</feature>
<evidence type="ECO:0000256" key="2">
    <source>
        <dbReference type="ARBA" id="ARBA00008335"/>
    </source>
</evidence>
<dbReference type="KEGG" id="pic:PICST_50606"/>
<dbReference type="GO" id="GO:0000329">
    <property type="term" value="C:fungal-type vacuole membrane"/>
    <property type="evidence" value="ECO:0007669"/>
    <property type="project" value="EnsemblFungi"/>
</dbReference>
<feature type="transmembrane region" description="Helical" evidence="6">
    <location>
        <begin position="233"/>
        <end position="260"/>
    </location>
</feature>
<feature type="transmembrane region" description="Helical" evidence="6">
    <location>
        <begin position="123"/>
        <end position="141"/>
    </location>
</feature>
<dbReference type="GeneID" id="4840829"/>
<dbReference type="GO" id="GO:1990591">
    <property type="term" value="P:asparagine transmembrane import into vacuole"/>
    <property type="evidence" value="ECO:0007669"/>
    <property type="project" value="EnsemblFungi"/>
</dbReference>
<feature type="transmembrane region" description="Helical" evidence="6">
    <location>
        <begin position="162"/>
        <end position="183"/>
    </location>
</feature>
<dbReference type="InterPro" id="IPR020846">
    <property type="entry name" value="MFS_dom"/>
</dbReference>
<feature type="transmembrane region" description="Helical" evidence="6">
    <location>
        <begin position="365"/>
        <end position="387"/>
    </location>
</feature>
<protein>
    <recommendedName>
        <fullName evidence="7">Major facilitator superfamily (MFS) profile domain-containing protein</fullName>
    </recommendedName>
</protein>
<accession>A3LZP4</accession>
<dbReference type="Pfam" id="PF07690">
    <property type="entry name" value="MFS_1"/>
    <property type="match status" value="1"/>
</dbReference>
<feature type="transmembrane region" description="Helical" evidence="6">
    <location>
        <begin position="33"/>
        <end position="56"/>
    </location>
</feature>
<dbReference type="GO" id="GO:0090518">
    <property type="term" value="P:L-arginine transmembrane import into vacuole"/>
    <property type="evidence" value="ECO:0007669"/>
    <property type="project" value="EnsemblFungi"/>
</dbReference>
<dbReference type="HOGENOM" id="CLU_000960_22_3_1"/>
<dbReference type="OMA" id="TATITFM"/>
<feature type="transmembrane region" description="Helical" evidence="6">
    <location>
        <begin position="298"/>
        <end position="318"/>
    </location>
</feature>
<feature type="domain" description="Major facilitator superfamily (MFS) profile" evidence="7">
    <location>
        <begin position="1"/>
        <end position="464"/>
    </location>
</feature>
<keyword evidence="4 6" id="KW-1133">Transmembrane helix</keyword>
<comment type="subcellular location">
    <subcellularLocation>
        <location evidence="1">Membrane</location>
        <topology evidence="1">Multi-pass membrane protein</topology>
    </subcellularLocation>
</comment>
<feature type="non-terminal residue" evidence="8">
    <location>
        <position position="1"/>
    </location>
</feature>
<evidence type="ECO:0000256" key="4">
    <source>
        <dbReference type="ARBA" id="ARBA00022989"/>
    </source>
</evidence>
<evidence type="ECO:0000256" key="3">
    <source>
        <dbReference type="ARBA" id="ARBA00022692"/>
    </source>
</evidence>
<dbReference type="GO" id="GO:0090517">
    <property type="term" value="P:L-lysine transmembrane import into vacuole"/>
    <property type="evidence" value="ECO:0007669"/>
    <property type="project" value="EnsemblFungi"/>
</dbReference>
<comment type="similarity">
    <text evidence="2">Belongs to the major facilitator superfamily.</text>
</comment>
<keyword evidence="5 6" id="KW-0472">Membrane</keyword>
<feature type="transmembrane region" description="Helical" evidence="6">
    <location>
        <begin position="96"/>
        <end position="117"/>
    </location>
</feature>
<dbReference type="InterPro" id="IPR011701">
    <property type="entry name" value="MFS"/>
</dbReference>
<evidence type="ECO:0000256" key="1">
    <source>
        <dbReference type="ARBA" id="ARBA00004141"/>
    </source>
</evidence>
<evidence type="ECO:0000256" key="6">
    <source>
        <dbReference type="SAM" id="Phobius"/>
    </source>
</evidence>
<dbReference type="SUPFAM" id="SSF103473">
    <property type="entry name" value="MFS general substrate transporter"/>
    <property type="match status" value="1"/>
</dbReference>
<dbReference type="Proteomes" id="UP000002258">
    <property type="component" value="Chromosome 8"/>
</dbReference>
<feature type="transmembrane region" description="Helical" evidence="6">
    <location>
        <begin position="324"/>
        <end position="353"/>
    </location>
</feature>
<dbReference type="OrthoDB" id="6770063at2759"/>
<organism evidence="8 9">
    <name type="scientific">Scheffersomyces stipitis (strain ATCC 58785 / CBS 6054 / NBRC 10063 / NRRL Y-11545)</name>
    <name type="common">Yeast</name>
    <name type="synonym">Pichia stipitis</name>
    <dbReference type="NCBI Taxonomy" id="322104"/>
    <lineage>
        <taxon>Eukaryota</taxon>
        <taxon>Fungi</taxon>
        <taxon>Dikarya</taxon>
        <taxon>Ascomycota</taxon>
        <taxon>Saccharomycotina</taxon>
        <taxon>Pichiomycetes</taxon>
        <taxon>Debaryomycetaceae</taxon>
        <taxon>Scheffersomyces</taxon>
    </lineage>
</organism>
<gene>
    <name evidence="8" type="primary">SGE1.2</name>
    <name evidence="8" type="ORF">PICST_50606</name>
</gene>
<evidence type="ECO:0000256" key="5">
    <source>
        <dbReference type="ARBA" id="ARBA00023136"/>
    </source>
</evidence>
<dbReference type="RefSeq" id="XP_001386606.2">
    <property type="nucleotide sequence ID" value="XM_001386569.1"/>
</dbReference>
<dbReference type="PANTHER" id="PTHR23501:SF81">
    <property type="entry name" value="VACUOLAR BASIC AMINO ACID TRANSPORTER 2"/>
    <property type="match status" value="1"/>
</dbReference>
<dbReference type="FunCoup" id="A3LZP4">
    <property type="interactions" value="35"/>
</dbReference>
<dbReference type="EMBL" id="CP000502">
    <property type="protein sequence ID" value="ABN68577.2"/>
    <property type="molecule type" value="Genomic_DNA"/>
</dbReference>
<feature type="transmembrane region" description="Helical" evidence="6">
    <location>
        <begin position="62"/>
        <end position="84"/>
    </location>
</feature>
<reference evidence="8 9" key="1">
    <citation type="journal article" date="2007" name="Nat. Biotechnol.">
        <title>Genome sequence of the lignocellulose-bioconverting and xylose-fermenting yeast Pichia stipitis.</title>
        <authorList>
            <person name="Jeffries T.W."/>
            <person name="Grigoriev I.V."/>
            <person name="Grimwood J."/>
            <person name="Laplaza J.M."/>
            <person name="Aerts A."/>
            <person name="Salamov A."/>
            <person name="Schmutz J."/>
            <person name="Lindquist E."/>
            <person name="Dehal P."/>
            <person name="Shapiro H."/>
            <person name="Jin Y.S."/>
            <person name="Passoth V."/>
            <person name="Richardson P.M."/>
        </authorList>
    </citation>
    <scope>NUCLEOTIDE SEQUENCE [LARGE SCALE GENOMIC DNA]</scope>
    <source>
        <strain evidence="9">ATCC 58785 / CBS 6054 / NBRC 10063 / NRRL Y-11545</strain>
    </source>
</reference>
<evidence type="ECO:0000259" key="7">
    <source>
        <dbReference type="PROSITE" id="PS50850"/>
    </source>
</evidence>
<dbReference type="GO" id="GO:0015174">
    <property type="term" value="F:basic amino acid transmembrane transporter activity"/>
    <property type="evidence" value="ECO:0007669"/>
    <property type="project" value="EnsemblFungi"/>
</dbReference>
<dbReference type="GO" id="GO:0090513">
    <property type="term" value="P:L-histidine transmembrane import into vacuole"/>
    <property type="evidence" value="ECO:0007669"/>
    <property type="project" value="EnsemblFungi"/>
</dbReference>
<name>A3LZP4_PICST</name>
<dbReference type="AlphaFoldDB" id="A3LZP4"/>
<dbReference type="GO" id="GO:0110101">
    <property type="term" value="P:L-valine transmembrane import into vacuole"/>
    <property type="evidence" value="ECO:0007669"/>
    <property type="project" value="EnsemblFungi"/>
</dbReference>